<evidence type="ECO:0000313" key="3">
    <source>
        <dbReference type="Proteomes" id="UP000076532"/>
    </source>
</evidence>
<keyword evidence="3" id="KW-1185">Reference proteome</keyword>
<dbReference type="Proteomes" id="UP000076532">
    <property type="component" value="Unassembled WGS sequence"/>
</dbReference>
<keyword evidence="1" id="KW-0732">Signal</keyword>
<feature type="signal peptide" evidence="1">
    <location>
        <begin position="1"/>
        <end position="27"/>
    </location>
</feature>
<gene>
    <name evidence="2" type="ORF">FIBSPDRAFT_891111</name>
</gene>
<dbReference type="EMBL" id="KV417547">
    <property type="protein sequence ID" value="KZP21403.1"/>
    <property type="molecule type" value="Genomic_DNA"/>
</dbReference>
<evidence type="ECO:0000313" key="2">
    <source>
        <dbReference type="EMBL" id="KZP21403.1"/>
    </source>
</evidence>
<dbReference type="AlphaFoldDB" id="A0A166K0M6"/>
<accession>A0A166K0M6</accession>
<proteinExistence type="predicted"/>
<reference evidence="2 3" key="1">
    <citation type="journal article" date="2016" name="Mol. Biol. Evol.">
        <title>Comparative Genomics of Early-Diverging Mushroom-Forming Fungi Provides Insights into the Origins of Lignocellulose Decay Capabilities.</title>
        <authorList>
            <person name="Nagy L.G."/>
            <person name="Riley R."/>
            <person name="Tritt A."/>
            <person name="Adam C."/>
            <person name="Daum C."/>
            <person name="Floudas D."/>
            <person name="Sun H."/>
            <person name="Yadav J.S."/>
            <person name="Pangilinan J."/>
            <person name="Larsson K.H."/>
            <person name="Matsuura K."/>
            <person name="Barry K."/>
            <person name="Labutti K."/>
            <person name="Kuo R."/>
            <person name="Ohm R.A."/>
            <person name="Bhattacharya S.S."/>
            <person name="Shirouzu T."/>
            <person name="Yoshinaga Y."/>
            <person name="Martin F.M."/>
            <person name="Grigoriev I.V."/>
            <person name="Hibbett D.S."/>
        </authorList>
    </citation>
    <scope>NUCLEOTIDE SEQUENCE [LARGE SCALE GENOMIC DNA]</scope>
    <source>
        <strain evidence="2 3">CBS 109695</strain>
    </source>
</reference>
<organism evidence="2 3">
    <name type="scientific">Athelia psychrophila</name>
    <dbReference type="NCBI Taxonomy" id="1759441"/>
    <lineage>
        <taxon>Eukaryota</taxon>
        <taxon>Fungi</taxon>
        <taxon>Dikarya</taxon>
        <taxon>Basidiomycota</taxon>
        <taxon>Agaricomycotina</taxon>
        <taxon>Agaricomycetes</taxon>
        <taxon>Agaricomycetidae</taxon>
        <taxon>Atheliales</taxon>
        <taxon>Atheliaceae</taxon>
        <taxon>Athelia</taxon>
    </lineage>
</organism>
<evidence type="ECO:0000256" key="1">
    <source>
        <dbReference type="SAM" id="SignalP"/>
    </source>
</evidence>
<evidence type="ECO:0008006" key="4">
    <source>
        <dbReference type="Google" id="ProtNLM"/>
    </source>
</evidence>
<name>A0A166K0M6_9AGAM</name>
<feature type="chain" id="PRO_5007876053" description="Secreted protein" evidence="1">
    <location>
        <begin position="28"/>
        <end position="105"/>
    </location>
</feature>
<protein>
    <recommendedName>
        <fullName evidence="4">Secreted protein</fullName>
    </recommendedName>
</protein>
<sequence length="105" mass="11270">MCASGSPYARASYALLILHAAAPPAHARSPASALHPMRGFPGSYVLPGCFVGARGHIGRRVRLACRQFCICAAGPRTAAWFRFLTGQLRAGQLRLFTLEAEPPHL</sequence>